<organism evidence="1 2">
    <name type="scientific">Portunus trituberculatus</name>
    <name type="common">Swimming crab</name>
    <name type="synonym">Neptunus trituberculatus</name>
    <dbReference type="NCBI Taxonomy" id="210409"/>
    <lineage>
        <taxon>Eukaryota</taxon>
        <taxon>Metazoa</taxon>
        <taxon>Ecdysozoa</taxon>
        <taxon>Arthropoda</taxon>
        <taxon>Crustacea</taxon>
        <taxon>Multicrustacea</taxon>
        <taxon>Malacostraca</taxon>
        <taxon>Eumalacostraca</taxon>
        <taxon>Eucarida</taxon>
        <taxon>Decapoda</taxon>
        <taxon>Pleocyemata</taxon>
        <taxon>Brachyura</taxon>
        <taxon>Eubrachyura</taxon>
        <taxon>Portunoidea</taxon>
        <taxon>Portunidae</taxon>
        <taxon>Portuninae</taxon>
        <taxon>Portunus</taxon>
    </lineage>
</organism>
<reference evidence="1 2" key="1">
    <citation type="submission" date="2019-05" db="EMBL/GenBank/DDBJ databases">
        <title>Another draft genome of Portunus trituberculatus and its Hox gene families provides insights of decapod evolution.</title>
        <authorList>
            <person name="Jeong J.-H."/>
            <person name="Song I."/>
            <person name="Kim S."/>
            <person name="Choi T."/>
            <person name="Kim D."/>
            <person name="Ryu S."/>
            <person name="Kim W."/>
        </authorList>
    </citation>
    <scope>NUCLEOTIDE SEQUENCE [LARGE SCALE GENOMIC DNA]</scope>
    <source>
        <tissue evidence="1">Muscle</tissue>
    </source>
</reference>
<protein>
    <submittedName>
        <fullName evidence="1">Uncharacterized protein</fullName>
    </submittedName>
</protein>
<evidence type="ECO:0000313" key="1">
    <source>
        <dbReference type="EMBL" id="MPC48682.1"/>
    </source>
</evidence>
<gene>
    <name evidence="1" type="ORF">E2C01_042463</name>
</gene>
<accession>A0A5B7FQA9</accession>
<keyword evidence="2" id="KW-1185">Reference proteome</keyword>
<dbReference type="EMBL" id="VSRR010008414">
    <property type="protein sequence ID" value="MPC48682.1"/>
    <property type="molecule type" value="Genomic_DNA"/>
</dbReference>
<sequence>MCFTLKKILTPPTISLNGKPLPYTRHHTFLGLHLKSPRLTWASHIGYLSTSCMRQLNDMKRIASIWWEGHGNLLRMLAAMYRRLLLLTDGVAMSSGCRDDQGRAARLTLADGRTMRREAQQPGAVGQGMMCAV</sequence>
<dbReference type="OrthoDB" id="6378051at2759"/>
<comment type="caution">
    <text evidence="1">The sequence shown here is derived from an EMBL/GenBank/DDBJ whole genome shotgun (WGS) entry which is preliminary data.</text>
</comment>
<evidence type="ECO:0000313" key="2">
    <source>
        <dbReference type="Proteomes" id="UP000324222"/>
    </source>
</evidence>
<dbReference type="AlphaFoldDB" id="A0A5B7FQA9"/>
<dbReference type="Proteomes" id="UP000324222">
    <property type="component" value="Unassembled WGS sequence"/>
</dbReference>
<proteinExistence type="predicted"/>
<name>A0A5B7FQA9_PORTR</name>